<evidence type="ECO:0000313" key="9">
    <source>
        <dbReference type="EMBL" id="MCY9522351.1"/>
    </source>
</evidence>
<dbReference type="GO" id="GO:0042132">
    <property type="term" value="F:fructose 1,6-bisphosphate 1-phosphatase activity"/>
    <property type="evidence" value="ECO:0007669"/>
    <property type="project" value="UniProtKB-EC"/>
</dbReference>
<evidence type="ECO:0000256" key="2">
    <source>
        <dbReference type="ARBA" id="ARBA00008989"/>
    </source>
</evidence>
<evidence type="ECO:0000256" key="3">
    <source>
        <dbReference type="ARBA" id="ARBA00022723"/>
    </source>
</evidence>
<comment type="similarity">
    <text evidence="2 8">Belongs to the FBPase class 2 family.</text>
</comment>
<organism evidence="9 10">
    <name type="scientific">Paenibacillus apiarius</name>
    <dbReference type="NCBI Taxonomy" id="46240"/>
    <lineage>
        <taxon>Bacteria</taxon>
        <taxon>Bacillati</taxon>
        <taxon>Bacillota</taxon>
        <taxon>Bacilli</taxon>
        <taxon>Bacillales</taxon>
        <taxon>Paenibacillaceae</taxon>
        <taxon>Paenibacillus</taxon>
    </lineage>
</organism>
<sequence>MDRQLSLECIRVTEAAALAASRWIGRGNTDEADGAATSIMRNMFETVPIRGQVVIGEGEMDEAPMLYIGETVGSGAGSHADVAVDPVEGTELVAKGLNGALSVLAIADSGQLLHAPDMYMQKLACGPQLRGHLHLDDPLDVTVKKAAAVLKRDLSEMTVSILDRERHAKQIECLRATGVRLKLLNAGDVAGAMATAFSESGVDLYVGSGGAPEGVLAAAALRCLGGELQARLLPANDHEVRRCLQMGISQPDRLLMTEDLSGHGDVLFAATGITPGDVLQGVRMTQEHYAETHSLVLRSKTGTVRFVRTLHRLLPCDVAPLRSEQPPHSYTGNALESNVI</sequence>
<keyword evidence="10" id="KW-1185">Reference proteome</keyword>
<comment type="caution">
    <text evidence="9">The sequence shown here is derived from an EMBL/GenBank/DDBJ whole genome shotgun (WGS) entry which is preliminary data.</text>
</comment>
<dbReference type="Proteomes" id="UP001207626">
    <property type="component" value="Unassembled WGS sequence"/>
</dbReference>
<evidence type="ECO:0000256" key="5">
    <source>
        <dbReference type="ARBA" id="ARBA00023211"/>
    </source>
</evidence>
<keyword evidence="6 8" id="KW-0119">Carbohydrate metabolism</keyword>
<dbReference type="PANTHER" id="PTHR30447:SF0">
    <property type="entry name" value="FRUCTOSE-1,6-BISPHOSPHATASE 1 CLASS 2-RELATED"/>
    <property type="match status" value="1"/>
</dbReference>
<evidence type="ECO:0000256" key="6">
    <source>
        <dbReference type="ARBA" id="ARBA00023277"/>
    </source>
</evidence>
<name>A0ABT4DYB9_9BACL</name>
<reference evidence="9 10" key="1">
    <citation type="submission" date="2022-05" db="EMBL/GenBank/DDBJ databases">
        <title>Genome Sequencing of Bee-Associated Microbes.</title>
        <authorList>
            <person name="Dunlap C."/>
        </authorList>
    </citation>
    <scope>NUCLEOTIDE SEQUENCE [LARGE SCALE GENOMIC DNA]</scope>
    <source>
        <strain evidence="9 10">NRRL NRS-1438</strain>
    </source>
</reference>
<dbReference type="Gene3D" id="3.30.540.10">
    <property type="entry name" value="Fructose-1,6-Bisphosphatase, subunit A, domain 1"/>
    <property type="match status" value="1"/>
</dbReference>
<accession>A0ABT4DYB9</accession>
<keyword evidence="5" id="KW-0464">Manganese</keyword>
<evidence type="ECO:0000256" key="7">
    <source>
        <dbReference type="ARBA" id="ARBA00024331"/>
    </source>
</evidence>
<keyword evidence="4 9" id="KW-0378">Hydrolase</keyword>
<dbReference type="RefSeq" id="WP_087436014.1">
    <property type="nucleotide sequence ID" value="NZ_JAFFHZ010000001.1"/>
</dbReference>
<dbReference type="CDD" id="cd01516">
    <property type="entry name" value="FBPase_glpX"/>
    <property type="match status" value="1"/>
</dbReference>
<gene>
    <name evidence="9" type="primary">glpX</name>
    <name evidence="9" type="ORF">M5X09_22300</name>
</gene>
<comment type="pathway">
    <text evidence="7">Carbohydrate biosynthesis.</text>
</comment>
<evidence type="ECO:0000256" key="4">
    <source>
        <dbReference type="ARBA" id="ARBA00022801"/>
    </source>
</evidence>
<dbReference type="SUPFAM" id="SSF56655">
    <property type="entry name" value="Carbohydrate phosphatase"/>
    <property type="match status" value="1"/>
</dbReference>
<evidence type="ECO:0000256" key="8">
    <source>
        <dbReference type="PIRNR" id="PIRNR004532"/>
    </source>
</evidence>
<dbReference type="Pfam" id="PF03320">
    <property type="entry name" value="FBPase_glpX"/>
    <property type="match status" value="1"/>
</dbReference>
<dbReference type="InterPro" id="IPR004464">
    <property type="entry name" value="FBPase_class-2/SBPase"/>
</dbReference>
<dbReference type="EMBL" id="JAMDLW010000036">
    <property type="protein sequence ID" value="MCY9522351.1"/>
    <property type="molecule type" value="Genomic_DNA"/>
</dbReference>
<dbReference type="GeneID" id="77003690"/>
<keyword evidence="3" id="KW-0479">Metal-binding</keyword>
<dbReference type="PIRSF" id="PIRSF004532">
    <property type="entry name" value="GlpX"/>
    <property type="match status" value="1"/>
</dbReference>
<dbReference type="PANTHER" id="PTHR30447">
    <property type="entry name" value="FRUCTOSE-1,6-BISPHOSPHATASE CLASS 2"/>
    <property type="match status" value="1"/>
</dbReference>
<evidence type="ECO:0000313" key="10">
    <source>
        <dbReference type="Proteomes" id="UP001207626"/>
    </source>
</evidence>
<proteinExistence type="inferred from homology"/>
<dbReference type="Gene3D" id="3.40.190.90">
    <property type="match status" value="1"/>
</dbReference>
<protein>
    <recommendedName>
        <fullName evidence="8">Fructose-1,6-bisphosphatase</fullName>
    </recommendedName>
</protein>
<evidence type="ECO:0000256" key="1">
    <source>
        <dbReference type="ARBA" id="ARBA00001273"/>
    </source>
</evidence>
<dbReference type="NCBIfam" id="TIGR00330">
    <property type="entry name" value="glpX"/>
    <property type="match status" value="1"/>
</dbReference>
<comment type="catalytic activity">
    <reaction evidence="1">
        <text>beta-D-fructose 1,6-bisphosphate + H2O = beta-D-fructose 6-phosphate + phosphate</text>
        <dbReference type="Rhea" id="RHEA:11064"/>
        <dbReference type="ChEBI" id="CHEBI:15377"/>
        <dbReference type="ChEBI" id="CHEBI:32966"/>
        <dbReference type="ChEBI" id="CHEBI:43474"/>
        <dbReference type="ChEBI" id="CHEBI:57634"/>
        <dbReference type="EC" id="3.1.3.11"/>
    </reaction>
</comment>